<feature type="domain" description="Protein kinase" evidence="26">
    <location>
        <begin position="638"/>
        <end position="937"/>
    </location>
</feature>
<dbReference type="AlphaFoldDB" id="A0A8X7PXC9"/>
<dbReference type="InterPro" id="IPR000719">
    <property type="entry name" value="Prot_kinase_dom"/>
</dbReference>
<keyword evidence="12 25" id="KW-0732">Signal</keyword>
<comment type="catalytic activity">
    <reaction evidence="21">
        <text>L-threonyl-[protein] + ATP = O-phospho-L-threonyl-[protein] + ADP + H(+)</text>
        <dbReference type="Rhea" id="RHEA:46608"/>
        <dbReference type="Rhea" id="RHEA-COMP:11060"/>
        <dbReference type="Rhea" id="RHEA-COMP:11605"/>
        <dbReference type="ChEBI" id="CHEBI:15378"/>
        <dbReference type="ChEBI" id="CHEBI:30013"/>
        <dbReference type="ChEBI" id="CHEBI:30616"/>
        <dbReference type="ChEBI" id="CHEBI:61977"/>
        <dbReference type="ChEBI" id="CHEBI:456216"/>
        <dbReference type="EC" id="2.7.11.1"/>
    </reaction>
</comment>
<keyword evidence="28" id="KW-1185">Reference proteome</keyword>
<evidence type="ECO:0000256" key="8">
    <source>
        <dbReference type="ARBA" id="ARBA00022553"/>
    </source>
</evidence>
<evidence type="ECO:0000256" key="15">
    <source>
        <dbReference type="ARBA" id="ARBA00022777"/>
    </source>
</evidence>
<dbReference type="InterPro" id="IPR011009">
    <property type="entry name" value="Kinase-like_dom_sf"/>
</dbReference>
<keyword evidence="20" id="KW-0325">Glycoprotein</keyword>
<dbReference type="SUPFAM" id="SSF56112">
    <property type="entry name" value="Protein kinase-like (PK-like)"/>
    <property type="match status" value="1"/>
</dbReference>
<sequence length="957" mass="105374">MDYCSLLSFSFLIIVMTVLASKDKDELIKRDQNSLLSFRSSIVSDPHNSLSTWVSSSSSSSSSVDVCNWFGVKCNNDSTRVIELDISGQDLRGEISPSIANLTALTVLDLSRNLFTGEIPNEIGSLHKTLKQLSLSENLLQGNIPHELGSLNRLVYLDLGTNRFTGQIPAELFCNGSSSSLQYIDISNNSLTGEIPLKNHCHLRELRFLLLWSNKLAGDVPPSLSNSTNLKWIDLESNLLTGELPSQVITNMPHLQFLYLSYNHFLELAGNSLGGEITSSIRHLSVNLVQIHLDQNRIHGSIPPEISNLLNLTLLNLSSNLLTGPIPRELCKLSKLERVYLSNNVLTGELPVELGDIPRLGLLDLSRNNLSGSIPDSFANLSQLRRLLLYGNHLSGTVPRSLGKCINLEILDLSHNNLSGKIPPEVVSSLRNLKIYLNLSSNHLTGAIPLELSKMDMVLSIDLSSNELSGKIPPQLGSCIALEHLNLSRNGFFGPLPASLGQLPYLKELDVALNRLTGAIPPSFQRSSTLKNLNFSFNMFSGNVSDRGSFSKLTIESFLGDPLLCGSVKGMQTCKKKHKYAVILLPVLLSLIATPFLCVFGYPLVRRSRFGKNLTVYDEEEAEDEEKQNRKDRTTGGFSSSSLVGSGRFGHVYKGVLRNNTKIAVKVLDPKTAVEFSGSFKRECQILKRTRHRNLIRIITTCSKPGFKALVLPLMPNGSLERHLYPGEYSSRSLDLVQLVSICSDVAEGIAYLHHYSPVKVVHCDLKPSNILLDDDMTALVTDFGISRLVQGVEDTVSTDDSVSFGSTDGLLCGSVGYIAPEYGMGRRASIHGDVYSFGVLLLEIVSGRRPTDVAVNGGSSLHEFIKSHYPNSLEGIIEQALIRWKPQGKPERCDKLWREVILEMIELGLVCTQYTPSTRPNMLDVAHEMGQLKEYLFACPSLLHNQPQGTQGEAIS</sequence>
<evidence type="ECO:0000256" key="14">
    <source>
        <dbReference type="ARBA" id="ARBA00022741"/>
    </source>
</evidence>
<dbReference type="InterPro" id="IPR001245">
    <property type="entry name" value="Ser-Thr/Tyr_kinase_cat_dom"/>
</dbReference>
<comment type="subcellular location">
    <subcellularLocation>
        <location evidence="1">Cell membrane</location>
        <topology evidence="1">Single-pass membrane protein</topology>
    </subcellularLocation>
    <subcellularLocation>
        <location evidence="2">Membrane</location>
        <topology evidence="2">Single-pass type I membrane protein</topology>
    </subcellularLocation>
</comment>
<dbReference type="FunFam" id="3.80.10.10:FF:000041">
    <property type="entry name" value="LRR receptor-like serine/threonine-protein kinase ERECTA"/>
    <property type="match status" value="1"/>
</dbReference>
<dbReference type="Pfam" id="PF07714">
    <property type="entry name" value="PK_Tyr_Ser-Thr"/>
    <property type="match status" value="1"/>
</dbReference>
<comment type="caution">
    <text evidence="27">The sequence shown here is derived from an EMBL/GenBank/DDBJ whole genome shotgun (WGS) entry which is preliminary data.</text>
</comment>
<evidence type="ECO:0000256" key="5">
    <source>
        <dbReference type="ARBA" id="ARBA00012513"/>
    </source>
</evidence>
<feature type="chain" id="PRO_5036453205" description="non-specific serine/threonine protein kinase" evidence="25">
    <location>
        <begin position="21"/>
        <end position="957"/>
    </location>
</feature>
<evidence type="ECO:0000256" key="19">
    <source>
        <dbReference type="ARBA" id="ARBA00023170"/>
    </source>
</evidence>
<proteinExistence type="inferred from homology"/>
<evidence type="ECO:0000256" key="6">
    <source>
        <dbReference type="ARBA" id="ARBA00022475"/>
    </source>
</evidence>
<organism evidence="27 28">
    <name type="scientific">Brassica carinata</name>
    <name type="common">Ethiopian mustard</name>
    <name type="synonym">Abyssinian cabbage</name>
    <dbReference type="NCBI Taxonomy" id="52824"/>
    <lineage>
        <taxon>Eukaryota</taxon>
        <taxon>Viridiplantae</taxon>
        <taxon>Streptophyta</taxon>
        <taxon>Embryophyta</taxon>
        <taxon>Tracheophyta</taxon>
        <taxon>Spermatophyta</taxon>
        <taxon>Magnoliopsida</taxon>
        <taxon>eudicotyledons</taxon>
        <taxon>Gunneridae</taxon>
        <taxon>Pentapetalae</taxon>
        <taxon>rosids</taxon>
        <taxon>malvids</taxon>
        <taxon>Brassicales</taxon>
        <taxon>Brassicaceae</taxon>
        <taxon>Brassiceae</taxon>
        <taxon>Brassica</taxon>
    </lineage>
</organism>
<accession>A0A8X7PXC9</accession>
<dbReference type="GO" id="GO:0004674">
    <property type="term" value="F:protein serine/threonine kinase activity"/>
    <property type="evidence" value="ECO:0007669"/>
    <property type="project" value="UniProtKB-KW"/>
</dbReference>
<comment type="catalytic activity">
    <reaction evidence="22">
        <text>L-seryl-[protein] + ATP = O-phospho-L-seryl-[protein] + ADP + H(+)</text>
        <dbReference type="Rhea" id="RHEA:17989"/>
        <dbReference type="Rhea" id="RHEA-COMP:9863"/>
        <dbReference type="Rhea" id="RHEA-COMP:11604"/>
        <dbReference type="ChEBI" id="CHEBI:15378"/>
        <dbReference type="ChEBI" id="CHEBI:29999"/>
        <dbReference type="ChEBI" id="CHEBI:30616"/>
        <dbReference type="ChEBI" id="CHEBI:83421"/>
        <dbReference type="ChEBI" id="CHEBI:456216"/>
        <dbReference type="EC" id="2.7.11.1"/>
    </reaction>
</comment>
<evidence type="ECO:0000256" key="2">
    <source>
        <dbReference type="ARBA" id="ARBA00004479"/>
    </source>
</evidence>
<dbReference type="Gene3D" id="3.30.200.20">
    <property type="entry name" value="Phosphorylase Kinase, domain 1"/>
    <property type="match status" value="1"/>
</dbReference>
<evidence type="ECO:0000256" key="7">
    <source>
        <dbReference type="ARBA" id="ARBA00022527"/>
    </source>
</evidence>
<evidence type="ECO:0000256" key="4">
    <source>
        <dbReference type="ARBA" id="ARBA00009592"/>
    </source>
</evidence>
<dbReference type="SMART" id="SM00369">
    <property type="entry name" value="LRR_TYP"/>
    <property type="match status" value="9"/>
</dbReference>
<dbReference type="Gene3D" id="1.10.510.10">
    <property type="entry name" value="Transferase(Phosphotransferase) domain 1"/>
    <property type="match status" value="1"/>
</dbReference>
<evidence type="ECO:0000313" key="28">
    <source>
        <dbReference type="Proteomes" id="UP000886595"/>
    </source>
</evidence>
<keyword evidence="19" id="KW-0675">Receptor</keyword>
<evidence type="ECO:0000256" key="20">
    <source>
        <dbReference type="ARBA" id="ARBA00023180"/>
    </source>
</evidence>
<keyword evidence="15" id="KW-0418">Kinase</keyword>
<reference evidence="27 28" key="1">
    <citation type="submission" date="2020-02" db="EMBL/GenBank/DDBJ databases">
        <authorList>
            <person name="Ma Q."/>
            <person name="Huang Y."/>
            <person name="Song X."/>
            <person name="Pei D."/>
        </authorList>
    </citation>
    <scope>NUCLEOTIDE SEQUENCE [LARGE SCALE GENOMIC DNA]</scope>
    <source>
        <strain evidence="27">Sxm20200214</strain>
        <tissue evidence="27">Leaf</tissue>
    </source>
</reference>
<dbReference type="CDD" id="cd14066">
    <property type="entry name" value="STKc_IRAK"/>
    <property type="match status" value="1"/>
</dbReference>
<dbReference type="OrthoDB" id="4062651at2759"/>
<dbReference type="PROSITE" id="PS50011">
    <property type="entry name" value="PROTEIN_KINASE_DOM"/>
    <property type="match status" value="1"/>
</dbReference>
<feature type="signal peptide" evidence="25">
    <location>
        <begin position="1"/>
        <end position="20"/>
    </location>
</feature>
<dbReference type="InterPro" id="IPR017441">
    <property type="entry name" value="Protein_kinase_ATP_BS"/>
</dbReference>
<feature type="binding site" evidence="23">
    <location>
        <position position="666"/>
    </location>
    <ligand>
        <name>ATP</name>
        <dbReference type="ChEBI" id="CHEBI:30616"/>
    </ligand>
</feature>
<evidence type="ECO:0000256" key="11">
    <source>
        <dbReference type="ARBA" id="ARBA00022692"/>
    </source>
</evidence>
<keyword evidence="11 24" id="KW-0812">Transmembrane</keyword>
<keyword evidence="17 24" id="KW-1133">Transmembrane helix</keyword>
<evidence type="ECO:0000313" key="27">
    <source>
        <dbReference type="EMBL" id="KAG2259132.1"/>
    </source>
</evidence>
<dbReference type="GO" id="GO:0005524">
    <property type="term" value="F:ATP binding"/>
    <property type="evidence" value="ECO:0007669"/>
    <property type="project" value="UniProtKB-UniRule"/>
</dbReference>
<comment type="similarity">
    <text evidence="4">Belongs to the RLP family.</text>
</comment>
<evidence type="ECO:0000256" key="3">
    <source>
        <dbReference type="ARBA" id="ARBA00008684"/>
    </source>
</evidence>
<dbReference type="EMBL" id="JAAMPC010000015">
    <property type="protein sequence ID" value="KAG2259132.1"/>
    <property type="molecule type" value="Genomic_DNA"/>
</dbReference>
<keyword evidence="7" id="KW-0723">Serine/threonine-protein kinase</keyword>
<evidence type="ECO:0000256" key="22">
    <source>
        <dbReference type="ARBA" id="ARBA00048679"/>
    </source>
</evidence>
<dbReference type="FunFam" id="1.10.510.10:FF:000358">
    <property type="entry name" value="Putative leucine-rich repeat receptor-like serine/threonine-protein kinase"/>
    <property type="match status" value="1"/>
</dbReference>
<dbReference type="SUPFAM" id="SSF52058">
    <property type="entry name" value="L domain-like"/>
    <property type="match status" value="2"/>
</dbReference>
<dbReference type="InterPro" id="IPR008271">
    <property type="entry name" value="Ser/Thr_kinase_AS"/>
</dbReference>
<evidence type="ECO:0000259" key="26">
    <source>
        <dbReference type="PROSITE" id="PS50011"/>
    </source>
</evidence>
<dbReference type="InterPro" id="IPR003591">
    <property type="entry name" value="Leu-rich_rpt_typical-subtyp"/>
</dbReference>
<dbReference type="Pfam" id="PF08263">
    <property type="entry name" value="LRRNT_2"/>
    <property type="match status" value="1"/>
</dbReference>
<evidence type="ECO:0000256" key="25">
    <source>
        <dbReference type="SAM" id="SignalP"/>
    </source>
</evidence>
<gene>
    <name evidence="27" type="ORF">Bca52824_078426</name>
</gene>
<keyword evidence="8" id="KW-0597">Phosphoprotein</keyword>
<keyword evidence="6" id="KW-1003">Cell membrane</keyword>
<dbReference type="EC" id="2.7.11.1" evidence="5"/>
<dbReference type="PANTHER" id="PTHR48053">
    <property type="entry name" value="LEUCINE RICH REPEAT FAMILY PROTEIN, EXPRESSED"/>
    <property type="match status" value="1"/>
</dbReference>
<dbReference type="PANTHER" id="PTHR48053:SF151">
    <property type="entry name" value="OS02G0216000 PROTEIN"/>
    <property type="match status" value="1"/>
</dbReference>
<dbReference type="Pfam" id="PF13855">
    <property type="entry name" value="LRR_8"/>
    <property type="match status" value="1"/>
</dbReference>
<evidence type="ECO:0000256" key="24">
    <source>
        <dbReference type="SAM" id="Phobius"/>
    </source>
</evidence>
<evidence type="ECO:0000256" key="16">
    <source>
        <dbReference type="ARBA" id="ARBA00022840"/>
    </source>
</evidence>
<dbReference type="Pfam" id="PF00560">
    <property type="entry name" value="LRR_1"/>
    <property type="match status" value="13"/>
</dbReference>
<keyword evidence="16 23" id="KW-0067">ATP-binding</keyword>
<dbReference type="FunFam" id="3.80.10.10:FF:000275">
    <property type="entry name" value="Leucine-rich repeat receptor-like protein kinase"/>
    <property type="match status" value="1"/>
</dbReference>
<dbReference type="SMART" id="SM00220">
    <property type="entry name" value="S_TKc"/>
    <property type="match status" value="1"/>
</dbReference>
<name>A0A8X7PXC9_BRACI</name>
<evidence type="ECO:0000256" key="10">
    <source>
        <dbReference type="ARBA" id="ARBA00022679"/>
    </source>
</evidence>
<comment type="similarity">
    <text evidence="3">Belongs to the protein kinase superfamily. Ser/Thr protein kinase family.</text>
</comment>
<keyword evidence="13" id="KW-0677">Repeat</keyword>
<dbReference type="FunFam" id="3.80.10.10:FF:000095">
    <property type="entry name" value="LRR receptor-like serine/threonine-protein kinase GSO1"/>
    <property type="match status" value="1"/>
</dbReference>
<dbReference type="Gene3D" id="3.80.10.10">
    <property type="entry name" value="Ribonuclease Inhibitor"/>
    <property type="match status" value="3"/>
</dbReference>
<dbReference type="PROSITE" id="PS00107">
    <property type="entry name" value="PROTEIN_KINASE_ATP"/>
    <property type="match status" value="1"/>
</dbReference>
<dbReference type="GO" id="GO:0005886">
    <property type="term" value="C:plasma membrane"/>
    <property type="evidence" value="ECO:0007669"/>
    <property type="project" value="UniProtKB-SubCell"/>
</dbReference>
<evidence type="ECO:0000256" key="21">
    <source>
        <dbReference type="ARBA" id="ARBA00047899"/>
    </source>
</evidence>
<dbReference type="InterPro" id="IPR013210">
    <property type="entry name" value="LRR_N_plant-typ"/>
</dbReference>
<dbReference type="Proteomes" id="UP000886595">
    <property type="component" value="Unassembled WGS sequence"/>
</dbReference>
<evidence type="ECO:0000256" key="23">
    <source>
        <dbReference type="PROSITE-ProRule" id="PRU10141"/>
    </source>
</evidence>
<evidence type="ECO:0000256" key="17">
    <source>
        <dbReference type="ARBA" id="ARBA00022989"/>
    </source>
</evidence>
<dbReference type="InterPro" id="IPR051716">
    <property type="entry name" value="Plant_RL_S/T_kinase"/>
</dbReference>
<keyword evidence="10" id="KW-0808">Transferase</keyword>
<dbReference type="PROSITE" id="PS51450">
    <property type="entry name" value="LRR"/>
    <property type="match status" value="1"/>
</dbReference>
<feature type="transmembrane region" description="Helical" evidence="24">
    <location>
        <begin position="580"/>
        <end position="605"/>
    </location>
</feature>
<evidence type="ECO:0000256" key="13">
    <source>
        <dbReference type="ARBA" id="ARBA00022737"/>
    </source>
</evidence>
<evidence type="ECO:0000256" key="18">
    <source>
        <dbReference type="ARBA" id="ARBA00023136"/>
    </source>
</evidence>
<keyword evidence="9" id="KW-0433">Leucine-rich repeat</keyword>
<keyword evidence="18 24" id="KW-0472">Membrane</keyword>
<dbReference type="PROSITE" id="PS00108">
    <property type="entry name" value="PROTEIN_KINASE_ST"/>
    <property type="match status" value="1"/>
</dbReference>
<evidence type="ECO:0000256" key="9">
    <source>
        <dbReference type="ARBA" id="ARBA00022614"/>
    </source>
</evidence>
<protein>
    <recommendedName>
        <fullName evidence="5">non-specific serine/threonine protein kinase</fullName>
        <ecNumber evidence="5">2.7.11.1</ecNumber>
    </recommendedName>
</protein>
<evidence type="ECO:0000256" key="12">
    <source>
        <dbReference type="ARBA" id="ARBA00022729"/>
    </source>
</evidence>
<keyword evidence="14 23" id="KW-0547">Nucleotide-binding</keyword>
<dbReference type="InterPro" id="IPR001611">
    <property type="entry name" value="Leu-rich_rpt"/>
</dbReference>
<evidence type="ECO:0000256" key="1">
    <source>
        <dbReference type="ARBA" id="ARBA00004162"/>
    </source>
</evidence>
<dbReference type="InterPro" id="IPR032675">
    <property type="entry name" value="LRR_dom_sf"/>
</dbReference>